<organism evidence="1 2">
    <name type="scientific">Peronosclerospora sorghi</name>
    <dbReference type="NCBI Taxonomy" id="230839"/>
    <lineage>
        <taxon>Eukaryota</taxon>
        <taxon>Sar</taxon>
        <taxon>Stramenopiles</taxon>
        <taxon>Oomycota</taxon>
        <taxon>Peronosporomycetes</taxon>
        <taxon>Peronosporales</taxon>
        <taxon>Peronosporaceae</taxon>
        <taxon>Peronosclerospora</taxon>
    </lineage>
</organism>
<sequence length="151" mass="17548">MVYNLILHHKEYLQLIHRNGAFIAAEKAAKRREDLSSGTAVDAAAKQLANEKKAIVLKNSHDPFVNDDIDPIKCNALQSSLWEVSAMKHRYNADVALKARMFEEKLRRQFLNVDESIGITYKSLFEKQLKRKEKEKFHWHSNRSLQIACKR</sequence>
<evidence type="ECO:0000313" key="2">
    <source>
        <dbReference type="Proteomes" id="UP001163321"/>
    </source>
</evidence>
<name>A0ACC0W6N5_9STRA</name>
<keyword evidence="2" id="KW-1185">Reference proteome</keyword>
<reference evidence="1 2" key="1">
    <citation type="journal article" date="2022" name="bioRxiv">
        <title>The genome of the oomycete Peronosclerospora sorghi, a cosmopolitan pathogen of maize and sorghum, is inflated with dispersed pseudogenes.</title>
        <authorList>
            <person name="Fletcher K."/>
            <person name="Martin F."/>
            <person name="Isakeit T."/>
            <person name="Cavanaugh K."/>
            <person name="Magill C."/>
            <person name="Michelmore R."/>
        </authorList>
    </citation>
    <scope>NUCLEOTIDE SEQUENCE [LARGE SCALE GENOMIC DNA]</scope>
    <source>
        <strain evidence="1">P6</strain>
    </source>
</reference>
<protein>
    <submittedName>
        <fullName evidence="1">Uncharacterized protein</fullName>
    </submittedName>
</protein>
<comment type="caution">
    <text evidence="1">The sequence shown here is derived from an EMBL/GenBank/DDBJ whole genome shotgun (WGS) entry which is preliminary data.</text>
</comment>
<dbReference type="EMBL" id="CM047582">
    <property type="protein sequence ID" value="KAI9914399.1"/>
    <property type="molecule type" value="Genomic_DNA"/>
</dbReference>
<evidence type="ECO:0000313" key="1">
    <source>
        <dbReference type="EMBL" id="KAI9914399.1"/>
    </source>
</evidence>
<accession>A0ACC0W6N5</accession>
<dbReference type="Proteomes" id="UP001163321">
    <property type="component" value="Chromosome 3"/>
</dbReference>
<proteinExistence type="predicted"/>
<gene>
    <name evidence="1" type="ORF">PsorP6_007374</name>
</gene>